<sequence length="311" mass="36098">MDSHGNDKENLDSLFLQPFWGHVLVEFGDLLCSPFFPVLLAFTGFLCFSVPFTVVDLLGEHCHFLYQYKIQKNKHPTLEMMGLCLWRAVFNHLFYVIPGILLNWFWMPSTVLPATAPTVCTLFVEMLGCLLLFDFQYYIWHFLHHKNLWLYKKVHAIHHKYSAPFSWSSQNLGGYELMTLGFWSSTNPLILGCHPLASWACSLLSIWMSVDDHSGYNFPWSLSQILSGLYGGSFAHDLHHQRPDTNFAPFFQHWDIIFGTANSIYKESRGQDKSNAFCEKSQTTIKTQEITTKELSTFRIFKSHRRNVKFS</sequence>
<proteinExistence type="predicted"/>
<dbReference type="InterPro" id="IPR050307">
    <property type="entry name" value="Sterol_Desaturase_Related"/>
</dbReference>
<evidence type="ECO:0000256" key="1">
    <source>
        <dbReference type="ARBA" id="ARBA00004370"/>
    </source>
</evidence>
<evidence type="ECO:0000313" key="7">
    <source>
        <dbReference type="Ensembl" id="ENSXETP00000082179"/>
    </source>
</evidence>
<feature type="transmembrane region" description="Helical" evidence="5">
    <location>
        <begin position="80"/>
        <end position="106"/>
    </location>
</feature>
<name>A0A6I8R9C7_XENTR</name>
<comment type="subcellular location">
    <subcellularLocation>
        <location evidence="1">Membrane</location>
    </subcellularLocation>
</comment>
<organism evidence="7">
    <name type="scientific">Xenopus tropicalis</name>
    <name type="common">Western clawed frog</name>
    <name type="synonym">Silurana tropicalis</name>
    <dbReference type="NCBI Taxonomy" id="8364"/>
    <lineage>
        <taxon>Eukaryota</taxon>
        <taxon>Metazoa</taxon>
        <taxon>Chordata</taxon>
        <taxon>Craniata</taxon>
        <taxon>Vertebrata</taxon>
        <taxon>Euteleostomi</taxon>
        <taxon>Amphibia</taxon>
        <taxon>Batrachia</taxon>
        <taxon>Anura</taxon>
        <taxon>Pipoidea</taxon>
        <taxon>Pipidae</taxon>
        <taxon>Xenopodinae</taxon>
        <taxon>Xenopus</taxon>
        <taxon>Silurana</taxon>
    </lineage>
</organism>
<dbReference type="GO" id="GO:0016491">
    <property type="term" value="F:oxidoreductase activity"/>
    <property type="evidence" value="ECO:0007669"/>
    <property type="project" value="InterPro"/>
</dbReference>
<accession>A0A6I8R9C7</accession>
<keyword evidence="3 5" id="KW-1133">Transmembrane helix</keyword>
<feature type="transmembrane region" description="Helical" evidence="5">
    <location>
        <begin position="35"/>
        <end position="59"/>
    </location>
</feature>
<evidence type="ECO:0000256" key="4">
    <source>
        <dbReference type="ARBA" id="ARBA00023136"/>
    </source>
</evidence>
<evidence type="ECO:0000259" key="6">
    <source>
        <dbReference type="Pfam" id="PF04116"/>
    </source>
</evidence>
<dbReference type="Ensembl" id="ENSXETT00000094578">
    <property type="protein sequence ID" value="ENSXETP00000082179"/>
    <property type="gene ID" value="ENSXETG00000037848"/>
</dbReference>
<evidence type="ECO:0000256" key="5">
    <source>
        <dbReference type="SAM" id="Phobius"/>
    </source>
</evidence>
<reference evidence="7" key="2">
    <citation type="submission" date="2020-05" db="UniProtKB">
        <authorList>
            <consortium name="Ensembl"/>
        </authorList>
    </citation>
    <scope>IDENTIFICATION</scope>
</reference>
<feature type="transmembrane region" description="Helical" evidence="5">
    <location>
        <begin position="112"/>
        <end position="133"/>
    </location>
</feature>
<dbReference type="Pfam" id="PF04116">
    <property type="entry name" value="FA_hydroxylase"/>
    <property type="match status" value="1"/>
</dbReference>
<dbReference type="GO" id="GO:0005506">
    <property type="term" value="F:iron ion binding"/>
    <property type="evidence" value="ECO:0007669"/>
    <property type="project" value="InterPro"/>
</dbReference>
<evidence type="ECO:0000256" key="3">
    <source>
        <dbReference type="ARBA" id="ARBA00022989"/>
    </source>
</evidence>
<keyword evidence="2 5" id="KW-0812">Transmembrane</keyword>
<evidence type="ECO:0000256" key="2">
    <source>
        <dbReference type="ARBA" id="ARBA00022692"/>
    </source>
</evidence>
<feature type="domain" description="Fatty acid hydroxylase" evidence="6">
    <location>
        <begin position="127"/>
        <end position="260"/>
    </location>
</feature>
<dbReference type="InterPro" id="IPR006694">
    <property type="entry name" value="Fatty_acid_hydroxylase"/>
</dbReference>
<keyword evidence="4 5" id="KW-0472">Membrane</keyword>
<dbReference type="PANTHER" id="PTHR11863">
    <property type="entry name" value="STEROL DESATURASE"/>
    <property type="match status" value="1"/>
</dbReference>
<dbReference type="GeneTree" id="ENSGT00940000163793"/>
<dbReference type="AlphaFoldDB" id="A0A6I8R9C7"/>
<dbReference type="GO" id="GO:0008610">
    <property type="term" value="P:lipid biosynthetic process"/>
    <property type="evidence" value="ECO:0007669"/>
    <property type="project" value="InterPro"/>
</dbReference>
<dbReference type="GO" id="GO:0016020">
    <property type="term" value="C:membrane"/>
    <property type="evidence" value="ECO:0007669"/>
    <property type="project" value="UniProtKB-SubCell"/>
</dbReference>
<reference evidence="7" key="1">
    <citation type="journal article" date="2010" name="Science">
        <title>The genome of the Western clawed frog Xenopus tropicalis.</title>
        <authorList>
            <person name="Hellsten U."/>
            <person name="Harland R.M."/>
            <person name="Gilchrist M.J."/>
            <person name="Hendrix D."/>
            <person name="Jurka J."/>
            <person name="Kapitonov V."/>
            <person name="Ovcharenko I."/>
            <person name="Putnam N.H."/>
            <person name="Shu S."/>
            <person name="Taher L."/>
            <person name="Blitz I.L."/>
            <person name="Blumberg B."/>
            <person name="Dichmann D.S."/>
            <person name="Dubchak I."/>
            <person name="Amaya E."/>
            <person name="Detter J.C."/>
            <person name="Fletcher R."/>
            <person name="Gerhard D.S."/>
            <person name="Goodstein D."/>
            <person name="Graves T."/>
            <person name="Grigoriev I.V."/>
            <person name="Grimwood J."/>
            <person name="Kawashima T."/>
            <person name="Lindquist E."/>
            <person name="Lucas S.M."/>
            <person name="Mead P.E."/>
            <person name="Mitros T."/>
            <person name="Ogino H."/>
            <person name="Ohta Y."/>
            <person name="Poliakov A.V."/>
            <person name="Pollet N."/>
            <person name="Robert J."/>
            <person name="Salamov A."/>
            <person name="Sater A.K."/>
            <person name="Schmutz J."/>
            <person name="Terry A."/>
            <person name="Vize P.D."/>
            <person name="Warren W.C."/>
            <person name="Wells D."/>
            <person name="Wills A."/>
            <person name="Wilson R.K."/>
            <person name="Zimmerman L.B."/>
            <person name="Zorn A.M."/>
            <person name="Grainger R."/>
            <person name="Grammer T."/>
            <person name="Khokha M.K."/>
            <person name="Richardson P.M."/>
            <person name="Rokhsar D.S."/>
        </authorList>
    </citation>
    <scope>NUCLEOTIDE SEQUENCE [LARGE SCALE GENOMIC DNA]</scope>
    <source>
        <strain evidence="7">Nigerian</strain>
    </source>
</reference>
<protein>
    <recommendedName>
        <fullName evidence="6">Fatty acid hydroxylase domain-containing protein</fullName>
    </recommendedName>
</protein>
<dbReference type="InParanoid" id="A0A6I8R9C7"/>